<dbReference type="PROSITE" id="PS50293">
    <property type="entry name" value="TPR_REGION"/>
    <property type="match status" value="1"/>
</dbReference>
<dbReference type="Pfam" id="PF13431">
    <property type="entry name" value="TPR_17"/>
    <property type="match status" value="1"/>
</dbReference>
<dbReference type="Proteomes" id="UP000232122">
    <property type="component" value="Unassembled WGS sequence"/>
</dbReference>
<organism evidence="4 5">
    <name type="scientific">Leptospira ellisii</name>
    <dbReference type="NCBI Taxonomy" id="2023197"/>
    <lineage>
        <taxon>Bacteria</taxon>
        <taxon>Pseudomonadati</taxon>
        <taxon>Spirochaetota</taxon>
        <taxon>Spirochaetia</taxon>
        <taxon>Leptospirales</taxon>
        <taxon>Leptospiraceae</taxon>
        <taxon>Leptospira</taxon>
    </lineage>
</organism>
<keyword evidence="2 3" id="KW-0802">TPR repeat</keyword>
<dbReference type="Gene3D" id="1.25.40.10">
    <property type="entry name" value="Tetratricopeptide repeat domain"/>
    <property type="match status" value="3"/>
</dbReference>
<protein>
    <submittedName>
        <fullName evidence="4">Tetratricopeptide repeat protein</fullName>
    </submittedName>
</protein>
<reference evidence="4 5" key="1">
    <citation type="journal article" date="2018" name="Microb. Genom.">
        <title>Deciphering the unexplored Leptospira diversity from soils uncovers genomic evolution to virulence.</title>
        <authorList>
            <person name="Thibeaux R."/>
            <person name="Iraola G."/>
            <person name="Ferres I."/>
            <person name="Bierque E."/>
            <person name="Girault D."/>
            <person name="Soupe-Gilbert M.E."/>
            <person name="Picardeau M."/>
            <person name="Goarant C."/>
        </authorList>
    </citation>
    <scope>NUCLEOTIDE SEQUENCE [LARGE SCALE GENOMIC DNA]</scope>
    <source>
        <strain evidence="4 5">ATI7-C-A5</strain>
    </source>
</reference>
<evidence type="ECO:0000313" key="4">
    <source>
        <dbReference type="EMBL" id="MDV6237733.1"/>
    </source>
</evidence>
<dbReference type="PANTHER" id="PTHR44858:SF1">
    <property type="entry name" value="UDP-N-ACETYLGLUCOSAMINE--PEPTIDE N-ACETYLGLUCOSAMINYLTRANSFERASE SPINDLY-RELATED"/>
    <property type="match status" value="1"/>
</dbReference>
<dbReference type="EMBL" id="NPEF02000032">
    <property type="protein sequence ID" value="MDV6237733.1"/>
    <property type="molecule type" value="Genomic_DNA"/>
</dbReference>
<comment type="caution">
    <text evidence="4">The sequence shown here is derived from an EMBL/GenBank/DDBJ whole genome shotgun (WGS) entry which is preliminary data.</text>
</comment>
<accession>A0AAE4QRE6</accession>
<name>A0AAE4QRE6_9LEPT</name>
<dbReference type="InterPro" id="IPR011990">
    <property type="entry name" value="TPR-like_helical_dom_sf"/>
</dbReference>
<dbReference type="PANTHER" id="PTHR44858">
    <property type="entry name" value="TETRATRICOPEPTIDE REPEAT PROTEIN 6"/>
    <property type="match status" value="1"/>
</dbReference>
<keyword evidence="1" id="KW-0677">Repeat</keyword>
<dbReference type="SMART" id="SM00028">
    <property type="entry name" value="TPR"/>
    <property type="match status" value="5"/>
</dbReference>
<dbReference type="RefSeq" id="WP_100748270.1">
    <property type="nucleotide sequence ID" value="NZ_NPEF02000032.1"/>
</dbReference>
<proteinExistence type="predicted"/>
<dbReference type="SUPFAM" id="SSF81901">
    <property type="entry name" value="HCP-like"/>
    <property type="match status" value="1"/>
</dbReference>
<dbReference type="InterPro" id="IPR019734">
    <property type="entry name" value="TPR_rpt"/>
</dbReference>
<evidence type="ECO:0000313" key="5">
    <source>
        <dbReference type="Proteomes" id="UP000232122"/>
    </source>
</evidence>
<gene>
    <name evidence="4" type="ORF">CH379_019060</name>
</gene>
<dbReference type="PROSITE" id="PS50005">
    <property type="entry name" value="TPR"/>
    <property type="match status" value="1"/>
</dbReference>
<dbReference type="AlphaFoldDB" id="A0AAE4QRE6"/>
<feature type="repeat" description="TPR" evidence="3">
    <location>
        <begin position="57"/>
        <end position="90"/>
    </location>
</feature>
<dbReference type="InterPro" id="IPR050498">
    <property type="entry name" value="Ycf3"/>
</dbReference>
<sequence>MLRYSLLFFLTLSPIFLFSESESNEAKKLYELSIKTRDENEKNILRHKIIEISPDSPYGFFSKAYLAEKRNEYDVAESMYLKAVELNPKFAQAYANLGRLMLTLGKPYGYAMDYYQNAVEIEPNNSDFNSGLCYAYMKDLNPSNGIKYCNKAVELDPKSSVAYLARASIRLACNDFRGSIRDSNIVLKLNPKNAEAYHLRGLNQFALKNVDLACKDLSIAGELGSSEAYEVMTNHCK</sequence>
<evidence type="ECO:0000256" key="2">
    <source>
        <dbReference type="ARBA" id="ARBA00022803"/>
    </source>
</evidence>
<evidence type="ECO:0000256" key="1">
    <source>
        <dbReference type="ARBA" id="ARBA00022737"/>
    </source>
</evidence>
<keyword evidence="5" id="KW-1185">Reference proteome</keyword>
<evidence type="ECO:0000256" key="3">
    <source>
        <dbReference type="PROSITE-ProRule" id="PRU00339"/>
    </source>
</evidence>